<protein>
    <submittedName>
        <fullName evidence="1">Uncharacterized protein</fullName>
    </submittedName>
</protein>
<comment type="caution">
    <text evidence="1">The sequence shown here is derived from an EMBL/GenBank/DDBJ whole genome shotgun (WGS) entry which is preliminary data.</text>
</comment>
<name>A0A5B0HIY0_9BURK</name>
<keyword evidence="2" id="KW-1185">Reference proteome</keyword>
<dbReference type="EMBL" id="VTUZ01000002">
    <property type="protein sequence ID" value="KAA1015259.1"/>
    <property type="molecule type" value="Genomic_DNA"/>
</dbReference>
<organism evidence="1 2">
    <name type="scientific">Paraburkholderia panacisoli</name>
    <dbReference type="NCBI Taxonomy" id="2603818"/>
    <lineage>
        <taxon>Bacteria</taxon>
        <taxon>Pseudomonadati</taxon>
        <taxon>Pseudomonadota</taxon>
        <taxon>Betaproteobacteria</taxon>
        <taxon>Burkholderiales</taxon>
        <taxon>Burkholderiaceae</taxon>
        <taxon>Paraburkholderia</taxon>
    </lineage>
</organism>
<dbReference type="Proteomes" id="UP000325273">
    <property type="component" value="Unassembled WGS sequence"/>
</dbReference>
<reference evidence="1 2" key="1">
    <citation type="submission" date="2019-08" db="EMBL/GenBank/DDBJ databases">
        <title>Paraburkholderia sp. DCY113.</title>
        <authorList>
            <person name="Kang J."/>
        </authorList>
    </citation>
    <scope>NUCLEOTIDE SEQUENCE [LARGE SCALE GENOMIC DNA]</scope>
    <source>
        <strain evidence="1 2">DCY113</strain>
    </source>
</reference>
<evidence type="ECO:0000313" key="2">
    <source>
        <dbReference type="Proteomes" id="UP000325273"/>
    </source>
</evidence>
<sequence>MSVFLAKVSLKPPRRTLIIAAAAVCLAAVCGTGIAAFVGVLPQSEHIAVAVTATPLLDIQVDRAVQ</sequence>
<accession>A0A5B0HIY0</accession>
<proteinExistence type="predicted"/>
<evidence type="ECO:0000313" key="1">
    <source>
        <dbReference type="EMBL" id="KAA1015259.1"/>
    </source>
</evidence>
<dbReference type="AlphaFoldDB" id="A0A5B0HIY0"/>
<gene>
    <name evidence="1" type="ORF">FVF58_04720</name>
</gene>